<dbReference type="PATRIC" id="fig|33995.3.peg.4025"/>
<dbReference type="STRING" id="33995.KOEU_36310"/>
<name>A0A0M0ECC4_KOMEU</name>
<evidence type="ECO:0000313" key="2">
    <source>
        <dbReference type="Proteomes" id="UP000037566"/>
    </source>
</evidence>
<proteinExistence type="predicted"/>
<dbReference type="RefSeq" id="WP_235450704.1">
    <property type="nucleotide sequence ID" value="NZ_LHUQ01000057.1"/>
</dbReference>
<dbReference type="Proteomes" id="UP000037566">
    <property type="component" value="Unassembled WGS sequence"/>
</dbReference>
<dbReference type="AlphaFoldDB" id="A0A0M0ECC4"/>
<organism evidence="1 2">
    <name type="scientific">Komagataeibacter europaeus</name>
    <name type="common">Gluconacetobacter europaeus</name>
    <dbReference type="NCBI Taxonomy" id="33995"/>
    <lineage>
        <taxon>Bacteria</taxon>
        <taxon>Pseudomonadati</taxon>
        <taxon>Pseudomonadota</taxon>
        <taxon>Alphaproteobacteria</taxon>
        <taxon>Acetobacterales</taxon>
        <taxon>Acetobacteraceae</taxon>
        <taxon>Komagataeibacter</taxon>
    </lineage>
</organism>
<sequence>MWGILKQHLQGDQSALNFSRTRRFDQFTKEELLHLAGKAALPRKLVLDTARETVGLFMDRWSSEKAHLPMSRHIVKVIDNHLKTLPIIGEATS</sequence>
<evidence type="ECO:0000313" key="1">
    <source>
        <dbReference type="EMBL" id="KON62888.1"/>
    </source>
</evidence>
<keyword evidence="2" id="KW-1185">Reference proteome</keyword>
<protein>
    <submittedName>
        <fullName evidence="1">Uncharacterized protein</fullName>
    </submittedName>
</protein>
<dbReference type="EMBL" id="LHUQ01000057">
    <property type="protein sequence ID" value="KON62888.1"/>
    <property type="molecule type" value="Genomic_DNA"/>
</dbReference>
<gene>
    <name evidence="1" type="ORF">KOEU_36310</name>
</gene>
<reference evidence="1" key="1">
    <citation type="submission" date="2015-08" db="EMBL/GenBank/DDBJ databases">
        <title>Draft genome sequence of Komagataeibacter europaeus CECT 8546 a cellulose producer strain from vinegar produced by the traditional method.</title>
        <authorList>
            <person name="Poehlein A."/>
            <person name="Valera M.J."/>
            <person name="Haack F.S."/>
            <person name="Mas A."/>
            <person name="Daniel R."/>
            <person name="Streit W.R."/>
            <person name="Mateo E."/>
        </authorList>
    </citation>
    <scope>NUCLEOTIDE SEQUENCE [LARGE SCALE GENOMIC DNA]</scope>
    <source>
        <strain evidence="1">CECT 8546</strain>
    </source>
</reference>
<comment type="caution">
    <text evidence="1">The sequence shown here is derived from an EMBL/GenBank/DDBJ whole genome shotgun (WGS) entry which is preliminary data.</text>
</comment>
<accession>A0A0M0ECC4</accession>